<keyword evidence="1" id="KW-0175">Coiled coil</keyword>
<dbReference type="GO" id="GO:0003677">
    <property type="term" value="F:DNA binding"/>
    <property type="evidence" value="ECO:0007669"/>
    <property type="project" value="InterPro"/>
</dbReference>
<proteinExistence type="predicted"/>
<dbReference type="Pfam" id="PF01381">
    <property type="entry name" value="HTH_3"/>
    <property type="match status" value="1"/>
</dbReference>
<dbReference type="InterPro" id="IPR010982">
    <property type="entry name" value="Lambda_DNA-bd_dom_sf"/>
</dbReference>
<dbReference type="RefSeq" id="WP_050491219.1">
    <property type="nucleotide sequence ID" value="NZ_JPGB01000006.1"/>
</dbReference>
<dbReference type="PATRIC" id="fig|1303.44.peg.1408"/>
<gene>
    <name evidence="4" type="ORF">SK143_1475</name>
</gene>
<dbReference type="EMBL" id="JPGB01000006">
    <property type="protein sequence ID" value="KEQ49533.1"/>
    <property type="molecule type" value="Genomic_DNA"/>
</dbReference>
<organism evidence="4 5">
    <name type="scientific">Streptococcus oralis</name>
    <dbReference type="NCBI Taxonomy" id="1303"/>
    <lineage>
        <taxon>Bacteria</taxon>
        <taxon>Bacillati</taxon>
        <taxon>Bacillota</taxon>
        <taxon>Bacilli</taxon>
        <taxon>Lactobacillales</taxon>
        <taxon>Streptococcaceae</taxon>
        <taxon>Streptococcus</taxon>
    </lineage>
</organism>
<evidence type="ECO:0000259" key="3">
    <source>
        <dbReference type="PROSITE" id="PS50943"/>
    </source>
</evidence>
<dbReference type="PROSITE" id="PS50943">
    <property type="entry name" value="HTH_CROC1"/>
    <property type="match status" value="1"/>
</dbReference>
<sequence>MAKNSPQDIKNRLYFSARLNRLMKEQGKRQIDLHNDLGIPKSTLTGYVKGRSMPNTENLQKLADYFKVEASDIDPRYFVLEPDVILQYEQPVIDFVTMFESLSERKQKKYFKGVIKDLEHDNLPHDFLKEPSDLVTHLGSQLDEKLRVDKELKMLEKEKAMLEEEIRILKISNEYTLIDPKDTEAINDFRNSHSDEDIIKVEELLNKKRNHSKPGWPKKADYTTYSMPTRHNVQQS</sequence>
<accession>A0A081R2W0</accession>
<name>A0A081R2W0_STROR</name>
<feature type="region of interest" description="Disordered" evidence="2">
    <location>
        <begin position="209"/>
        <end position="236"/>
    </location>
</feature>
<evidence type="ECO:0000256" key="2">
    <source>
        <dbReference type="SAM" id="MobiDB-lite"/>
    </source>
</evidence>
<evidence type="ECO:0000313" key="4">
    <source>
        <dbReference type="EMBL" id="KEQ49533.1"/>
    </source>
</evidence>
<feature type="compositionally biased region" description="Polar residues" evidence="2">
    <location>
        <begin position="223"/>
        <end position="236"/>
    </location>
</feature>
<feature type="coiled-coil region" evidence="1">
    <location>
        <begin position="145"/>
        <end position="172"/>
    </location>
</feature>
<feature type="domain" description="HTH cro/C1-type" evidence="3">
    <location>
        <begin position="19"/>
        <end position="73"/>
    </location>
</feature>
<dbReference type="SMART" id="SM00530">
    <property type="entry name" value="HTH_XRE"/>
    <property type="match status" value="1"/>
</dbReference>
<evidence type="ECO:0000313" key="5">
    <source>
        <dbReference type="Proteomes" id="UP000028098"/>
    </source>
</evidence>
<dbReference type="InterPro" id="IPR001387">
    <property type="entry name" value="Cro/C1-type_HTH"/>
</dbReference>
<dbReference type="CDD" id="cd00093">
    <property type="entry name" value="HTH_XRE"/>
    <property type="match status" value="1"/>
</dbReference>
<protein>
    <submittedName>
        <fullName evidence="4">Helix-turn-helix family protein</fullName>
    </submittedName>
</protein>
<comment type="caution">
    <text evidence="4">The sequence shown here is derived from an EMBL/GenBank/DDBJ whole genome shotgun (WGS) entry which is preliminary data.</text>
</comment>
<reference evidence="4 5" key="1">
    <citation type="submission" date="2014-05" db="EMBL/GenBank/DDBJ databases">
        <authorList>
            <person name="Daugherty S.C."/>
            <person name="Tallon L.J."/>
            <person name="Sadzewicz L."/>
            <person name="Kilian M."/>
            <person name="Tettelin H."/>
        </authorList>
    </citation>
    <scope>NUCLEOTIDE SEQUENCE [LARGE SCALE GENOMIC DNA]</scope>
    <source>
        <strain evidence="4 5">SK143</strain>
    </source>
</reference>
<dbReference type="SUPFAM" id="SSF47413">
    <property type="entry name" value="lambda repressor-like DNA-binding domains"/>
    <property type="match status" value="1"/>
</dbReference>
<dbReference type="Proteomes" id="UP000028098">
    <property type="component" value="Unassembled WGS sequence"/>
</dbReference>
<evidence type="ECO:0000256" key="1">
    <source>
        <dbReference type="SAM" id="Coils"/>
    </source>
</evidence>
<dbReference type="AlphaFoldDB" id="A0A081R2W0"/>
<dbReference type="Gene3D" id="1.10.260.40">
    <property type="entry name" value="lambda repressor-like DNA-binding domains"/>
    <property type="match status" value="1"/>
</dbReference>